<gene>
    <name evidence="1" type="ORF">I4641_00150</name>
</gene>
<evidence type="ECO:0000313" key="2">
    <source>
        <dbReference type="Proteomes" id="UP000729733"/>
    </source>
</evidence>
<dbReference type="EMBL" id="JADWDC010000001">
    <property type="protein sequence ID" value="MCC0175391.1"/>
    <property type="molecule type" value="Genomic_DNA"/>
</dbReference>
<dbReference type="AlphaFoldDB" id="A0A964FDS6"/>
<comment type="caution">
    <text evidence="1">The sequence shown here is derived from an EMBL/GenBank/DDBJ whole genome shotgun (WGS) entry which is preliminary data.</text>
</comment>
<name>A0A964FDS6_9CYAN</name>
<evidence type="ECO:0000313" key="1">
    <source>
        <dbReference type="EMBL" id="MCC0175391.1"/>
    </source>
</evidence>
<sequence>MEILLESENVLGKRKCLALIKKILTESQESKIDSIKVYGRKKQEHFPEWTTELTISNKVTVNITELAQKRNIESIIAVLYGDLNTNAIDVKASWKDDCLRITLVSEKELSPKFASTIKNKIFDLDIENCKKIRICSQLTNDDFPDWLEEFNKEKFQSPEITRPSVAISSTASKLALLNKEMLKQLLIL</sequence>
<reference evidence="1" key="1">
    <citation type="journal article" date="2021" name="Antonie Van Leeuwenhoek">
        <title>Draft genome and description of Waterburya agarophytonicola gen. nov. sp. nov. (Pleurocapsales, Cyanobacteria): a seaweed symbiont.</title>
        <authorList>
            <person name="Bonthond G."/>
            <person name="Shalygin S."/>
            <person name="Bayer T."/>
            <person name="Weinberger F."/>
        </authorList>
    </citation>
    <scope>NUCLEOTIDE SEQUENCE</scope>
    <source>
        <strain evidence="1">KI4</strain>
    </source>
</reference>
<organism evidence="1 2">
    <name type="scientific">Waterburya agarophytonicola KI4</name>
    <dbReference type="NCBI Taxonomy" id="2874699"/>
    <lineage>
        <taxon>Bacteria</taxon>
        <taxon>Bacillati</taxon>
        <taxon>Cyanobacteriota</taxon>
        <taxon>Cyanophyceae</taxon>
        <taxon>Pleurocapsales</taxon>
        <taxon>Hyellaceae</taxon>
        <taxon>Waterburya</taxon>
        <taxon>Waterburya agarophytonicola</taxon>
    </lineage>
</organism>
<protein>
    <submittedName>
        <fullName evidence="1">Uncharacterized protein</fullName>
    </submittedName>
</protein>
<proteinExistence type="predicted"/>
<keyword evidence="2" id="KW-1185">Reference proteome</keyword>
<dbReference type="Proteomes" id="UP000729733">
    <property type="component" value="Unassembled WGS sequence"/>
</dbReference>
<dbReference type="RefSeq" id="WP_229638391.1">
    <property type="nucleotide sequence ID" value="NZ_JADWDC010000001.1"/>
</dbReference>
<accession>A0A964FDS6</accession>